<dbReference type="GO" id="GO:0005524">
    <property type="term" value="F:ATP binding"/>
    <property type="evidence" value="ECO:0007669"/>
    <property type="project" value="UniProtKB-KW"/>
</dbReference>
<gene>
    <name evidence="10" type="ORF">FDQ92_13825</name>
</gene>
<dbReference type="RefSeq" id="WP_137425436.1">
    <property type="nucleotide sequence ID" value="NZ_CP040098.1"/>
</dbReference>
<dbReference type="SUPFAM" id="SSF52540">
    <property type="entry name" value="P-loop containing nucleoside triphosphate hydrolases"/>
    <property type="match status" value="1"/>
</dbReference>
<dbReference type="GO" id="GO:0015421">
    <property type="term" value="F:ABC-type oligopeptide transporter activity"/>
    <property type="evidence" value="ECO:0007669"/>
    <property type="project" value="TreeGrafter"/>
</dbReference>
<dbReference type="Gene3D" id="3.40.50.300">
    <property type="entry name" value="P-loop containing nucleotide triphosphate hydrolases"/>
    <property type="match status" value="2"/>
</dbReference>
<evidence type="ECO:0000256" key="7">
    <source>
        <dbReference type="SAM" id="Phobius"/>
    </source>
</evidence>
<reference evidence="10 11" key="1">
    <citation type="submission" date="2019-05" db="EMBL/GenBank/DDBJ databases">
        <title>The Complete Genome Sequence of the n-alkane-degrading Desulfoglaeba alkanexedens ALDC reveals multiple alkylsuccinate synthase gene clusters.</title>
        <authorList>
            <person name="Callaghan A.V."/>
            <person name="Davidova I.A."/>
            <person name="Duncan K.E."/>
            <person name="Morris B."/>
            <person name="McInerney M.J."/>
        </authorList>
    </citation>
    <scope>NUCLEOTIDE SEQUENCE [LARGE SCALE GENOMIC DNA]</scope>
    <source>
        <strain evidence="10 11">ALDC</strain>
    </source>
</reference>
<dbReference type="InterPro" id="IPR036640">
    <property type="entry name" value="ABC1_TM_sf"/>
</dbReference>
<dbReference type="Gene3D" id="1.20.1560.10">
    <property type="entry name" value="ABC transporter type 1, transmembrane domain"/>
    <property type="match status" value="1"/>
</dbReference>
<dbReference type="InterPro" id="IPR011527">
    <property type="entry name" value="ABC1_TM_dom"/>
</dbReference>
<proteinExistence type="predicted"/>
<keyword evidence="2 7" id="KW-0812">Transmembrane</keyword>
<keyword evidence="11" id="KW-1185">Reference proteome</keyword>
<dbReference type="EMBL" id="CP040098">
    <property type="protein sequence ID" value="QCQ23156.1"/>
    <property type="molecule type" value="Genomic_DNA"/>
</dbReference>
<feature type="transmembrane region" description="Helical" evidence="7">
    <location>
        <begin position="245"/>
        <end position="267"/>
    </location>
</feature>
<sequence length="833" mass="95113">MESKRSLFSWALSRYRGLQLLLLVLIVCTIFFRVFPLEMQKRIVNVAIRFRDVNSLFLYCGLYLGAVVLAGLLKYVINVLQGYIGQKILNEMRTTLYEKILRLPLPFFRKTPPGMVISSLTSEMATIGDFLGSAVAVPVVSILTLLAFAGYMFYLNSLLAILSLSIYPFEVLIIPFLQKKVNQLNSERINENRSLSNAVGEAVSGIHEIHGNAGFPIENEKVSLYSERLLRLRHRINVFKYLTKFVNNFFQSLGPFLLFLVGGYLAIQGRFNLGELVAFLSAYEKLYDPWKELMDYYQSLQDSRVRYRRIMEAFDVEPEFALKPADREPLKLEGRIEVQDVSYEVDGNIRLLDQISLELQPGERLALVGLSGSGKSTLAMVMGQLYNYNRGHVLVDGRELKELSKLDVSRNMSFVSQHPFIFDGTIRENIVYACRSLMLSINGGGEAGYRFLPDEREILELVERVGLTEDVLKFGLNRVVTRECCGDLAEKLVVVRHVFHKRWGRELEDVVEFFQEDRYHQYSTVAANLIYGFSNRDDTAFERLAANKRFVAFLKRLGLYGPLLDLGVDVATQTVALLRDLKEDPFFFEQSPISRDEIDAYAEVVDRLGKEDRRVRYRDDEQAFLKLALLFIPARHKMAALPQSLRNAVLKARPELREYYRKEDPEAFTFVNVSKYVHIWSLLENILFGRIKDESTHAQERIVKLVVDLLKAEGLYDAVLAGGLEFQVGSRGDRLSGGQKQKVALARALLKAPTILILDEATASLDMASQGRIQQYLDTNLRGKSTLVNVVHRLELIRDYEKIAVMKAGRIVEMGRYDELMKQKGLLYELVHG</sequence>
<evidence type="ECO:0000313" key="11">
    <source>
        <dbReference type="Proteomes" id="UP000298602"/>
    </source>
</evidence>
<keyword evidence="3" id="KW-0547">Nucleotide-binding</keyword>
<dbReference type="PROSITE" id="PS50893">
    <property type="entry name" value="ABC_TRANSPORTER_2"/>
    <property type="match status" value="1"/>
</dbReference>
<name>A0A4P8L554_9BACT</name>
<feature type="transmembrane region" description="Helical" evidence="7">
    <location>
        <begin position="20"/>
        <end position="36"/>
    </location>
</feature>
<dbReference type="SUPFAM" id="SSF90123">
    <property type="entry name" value="ABC transporter transmembrane region"/>
    <property type="match status" value="1"/>
</dbReference>
<evidence type="ECO:0000256" key="5">
    <source>
        <dbReference type="ARBA" id="ARBA00022989"/>
    </source>
</evidence>
<dbReference type="OrthoDB" id="9760168at2"/>
<dbReference type="PROSITE" id="PS50929">
    <property type="entry name" value="ABC_TM1F"/>
    <property type="match status" value="1"/>
</dbReference>
<dbReference type="InterPro" id="IPR017871">
    <property type="entry name" value="ABC_transporter-like_CS"/>
</dbReference>
<feature type="domain" description="ABC transmembrane type-1" evidence="9">
    <location>
        <begin position="20"/>
        <end position="302"/>
    </location>
</feature>
<comment type="subcellular location">
    <subcellularLocation>
        <location evidence="1">Cell membrane</location>
        <topology evidence="1">Multi-pass membrane protein</topology>
    </subcellularLocation>
</comment>
<feature type="transmembrane region" description="Helical" evidence="7">
    <location>
        <begin position="56"/>
        <end position="77"/>
    </location>
</feature>
<evidence type="ECO:0000259" key="8">
    <source>
        <dbReference type="PROSITE" id="PS50893"/>
    </source>
</evidence>
<reference evidence="10 11" key="2">
    <citation type="submission" date="2019-05" db="EMBL/GenBank/DDBJ databases">
        <authorList>
            <person name="Suflita J.M."/>
            <person name="Marks C.R."/>
        </authorList>
    </citation>
    <scope>NUCLEOTIDE SEQUENCE [LARGE SCALE GENOMIC DNA]</scope>
    <source>
        <strain evidence="10 11">ALDC</strain>
    </source>
</reference>
<organism evidence="10 11">
    <name type="scientific">Desulfoglaeba alkanexedens ALDC</name>
    <dbReference type="NCBI Taxonomy" id="980445"/>
    <lineage>
        <taxon>Bacteria</taxon>
        <taxon>Pseudomonadati</taxon>
        <taxon>Thermodesulfobacteriota</taxon>
        <taxon>Syntrophobacteria</taxon>
        <taxon>Syntrophobacterales</taxon>
        <taxon>Syntrophobacteraceae</taxon>
        <taxon>Desulfoglaeba</taxon>
    </lineage>
</organism>
<evidence type="ECO:0000256" key="6">
    <source>
        <dbReference type="ARBA" id="ARBA00023136"/>
    </source>
</evidence>
<dbReference type="SMART" id="SM00382">
    <property type="entry name" value="AAA"/>
    <property type="match status" value="1"/>
</dbReference>
<dbReference type="CDD" id="cd07346">
    <property type="entry name" value="ABC_6TM_exporters"/>
    <property type="match status" value="1"/>
</dbReference>
<protein>
    <submittedName>
        <fullName evidence="10">ABC transporter ATP-binding protein</fullName>
    </submittedName>
</protein>
<evidence type="ECO:0000256" key="2">
    <source>
        <dbReference type="ARBA" id="ARBA00022692"/>
    </source>
</evidence>
<dbReference type="PANTHER" id="PTHR43394">
    <property type="entry name" value="ATP-DEPENDENT PERMEASE MDL1, MITOCHONDRIAL"/>
    <property type="match status" value="1"/>
</dbReference>
<keyword evidence="4 10" id="KW-0067">ATP-binding</keyword>
<dbReference type="PROSITE" id="PS00211">
    <property type="entry name" value="ABC_TRANSPORTER_1"/>
    <property type="match status" value="1"/>
</dbReference>
<dbReference type="PANTHER" id="PTHR43394:SF1">
    <property type="entry name" value="ATP-BINDING CASSETTE SUB-FAMILY B MEMBER 10, MITOCHONDRIAL"/>
    <property type="match status" value="1"/>
</dbReference>
<dbReference type="InterPro" id="IPR003593">
    <property type="entry name" value="AAA+_ATPase"/>
</dbReference>
<dbReference type="AlphaFoldDB" id="A0A4P8L554"/>
<dbReference type="InterPro" id="IPR003439">
    <property type="entry name" value="ABC_transporter-like_ATP-bd"/>
</dbReference>
<dbReference type="GO" id="GO:0016887">
    <property type="term" value="F:ATP hydrolysis activity"/>
    <property type="evidence" value="ECO:0007669"/>
    <property type="project" value="InterPro"/>
</dbReference>
<dbReference type="Pfam" id="PF00664">
    <property type="entry name" value="ABC_membrane"/>
    <property type="match status" value="1"/>
</dbReference>
<evidence type="ECO:0000256" key="1">
    <source>
        <dbReference type="ARBA" id="ARBA00004651"/>
    </source>
</evidence>
<accession>A0A4P8L554</accession>
<dbReference type="KEGG" id="dax:FDQ92_13825"/>
<dbReference type="GO" id="GO:0005886">
    <property type="term" value="C:plasma membrane"/>
    <property type="evidence" value="ECO:0007669"/>
    <property type="project" value="UniProtKB-SubCell"/>
</dbReference>
<keyword evidence="5 7" id="KW-1133">Transmembrane helix</keyword>
<evidence type="ECO:0000256" key="4">
    <source>
        <dbReference type="ARBA" id="ARBA00022840"/>
    </source>
</evidence>
<feature type="transmembrane region" description="Helical" evidence="7">
    <location>
        <begin position="130"/>
        <end position="152"/>
    </location>
</feature>
<evidence type="ECO:0000313" key="10">
    <source>
        <dbReference type="EMBL" id="QCQ23156.1"/>
    </source>
</evidence>
<dbReference type="InterPro" id="IPR039421">
    <property type="entry name" value="Type_1_exporter"/>
</dbReference>
<dbReference type="InterPro" id="IPR027417">
    <property type="entry name" value="P-loop_NTPase"/>
</dbReference>
<dbReference type="Proteomes" id="UP000298602">
    <property type="component" value="Chromosome"/>
</dbReference>
<dbReference type="Pfam" id="PF00005">
    <property type="entry name" value="ABC_tran"/>
    <property type="match status" value="2"/>
</dbReference>
<keyword evidence="6 7" id="KW-0472">Membrane</keyword>
<feature type="domain" description="ABC transporter" evidence="8">
    <location>
        <begin position="336"/>
        <end position="833"/>
    </location>
</feature>
<evidence type="ECO:0000256" key="3">
    <source>
        <dbReference type="ARBA" id="ARBA00022741"/>
    </source>
</evidence>
<evidence type="ECO:0000259" key="9">
    <source>
        <dbReference type="PROSITE" id="PS50929"/>
    </source>
</evidence>
<feature type="transmembrane region" description="Helical" evidence="7">
    <location>
        <begin position="158"/>
        <end position="177"/>
    </location>
</feature>